<dbReference type="PANTHER" id="PTHR24286:SF53">
    <property type="entry name" value="BETA-AMYRIN 28-OXIDASE-LIKE"/>
    <property type="match status" value="1"/>
</dbReference>
<comment type="cofactor">
    <cofactor evidence="1 9">
        <name>heme</name>
        <dbReference type="ChEBI" id="CHEBI:30413"/>
    </cofactor>
</comment>
<reference evidence="14" key="4">
    <citation type="submission" date="2025-04" db="UniProtKB">
        <authorList>
            <consortium name="RefSeq"/>
        </authorList>
    </citation>
    <scope>IDENTIFICATION</scope>
    <source>
        <tissue evidence="14">Leaf</tissue>
    </source>
</reference>
<accession>A0A218W4B3</accession>
<evidence type="ECO:0000256" key="4">
    <source>
        <dbReference type="ARBA" id="ARBA00022692"/>
    </source>
</evidence>
<dbReference type="InterPro" id="IPR001128">
    <property type="entry name" value="Cyt_P450"/>
</dbReference>
<name>A0A218W4B3_PUNGR</name>
<dbReference type="SUPFAM" id="SSF48264">
    <property type="entry name" value="Cytochrome P450"/>
    <property type="match status" value="1"/>
</dbReference>
<keyword evidence="7 10" id="KW-0560">Oxidoreductase</keyword>
<dbReference type="GO" id="GO:0016705">
    <property type="term" value="F:oxidoreductase activity, acting on paired donors, with incorporation or reduction of molecular oxygen"/>
    <property type="evidence" value="ECO:0007669"/>
    <property type="project" value="InterPro"/>
</dbReference>
<dbReference type="Proteomes" id="UP000197138">
    <property type="component" value="Unassembled WGS sequence"/>
</dbReference>
<dbReference type="Gene3D" id="1.10.630.10">
    <property type="entry name" value="Cytochrome P450"/>
    <property type="match status" value="1"/>
</dbReference>
<dbReference type="Pfam" id="PF00067">
    <property type="entry name" value="p450"/>
    <property type="match status" value="1"/>
</dbReference>
<dbReference type="InterPro" id="IPR017972">
    <property type="entry name" value="Cyt_P450_CS"/>
</dbReference>
<evidence type="ECO:0000256" key="9">
    <source>
        <dbReference type="PIRSR" id="PIRSR602401-1"/>
    </source>
</evidence>
<keyword evidence="8 9" id="KW-0408">Iron</keyword>
<dbReference type="GO" id="GO:0016020">
    <property type="term" value="C:membrane"/>
    <property type="evidence" value="ECO:0007669"/>
    <property type="project" value="UniProtKB-SubCell"/>
</dbReference>
<keyword evidence="6" id="KW-0472">Membrane</keyword>
<dbReference type="AlphaFoldDB" id="A0A218W4B3"/>
<organism evidence="11 12">
    <name type="scientific">Punica granatum</name>
    <name type="common">Pomegranate</name>
    <dbReference type="NCBI Taxonomy" id="22663"/>
    <lineage>
        <taxon>Eukaryota</taxon>
        <taxon>Viridiplantae</taxon>
        <taxon>Streptophyta</taxon>
        <taxon>Embryophyta</taxon>
        <taxon>Tracheophyta</taxon>
        <taxon>Spermatophyta</taxon>
        <taxon>Magnoliopsida</taxon>
        <taxon>eudicotyledons</taxon>
        <taxon>Gunneridae</taxon>
        <taxon>Pentapetalae</taxon>
        <taxon>rosids</taxon>
        <taxon>malvids</taxon>
        <taxon>Myrtales</taxon>
        <taxon>Lythraceae</taxon>
        <taxon>Punica</taxon>
    </lineage>
</organism>
<evidence type="ECO:0000256" key="8">
    <source>
        <dbReference type="ARBA" id="ARBA00023004"/>
    </source>
</evidence>
<dbReference type="InterPro" id="IPR002401">
    <property type="entry name" value="Cyt_P450_E_grp-I"/>
</dbReference>
<dbReference type="PANTHER" id="PTHR24286">
    <property type="entry name" value="CYTOCHROME P450 26"/>
    <property type="match status" value="1"/>
</dbReference>
<keyword evidence="10" id="KW-0503">Monooxygenase</keyword>
<keyword evidence="6" id="KW-1133">Transmembrane helix</keyword>
<dbReference type="GO" id="GO:0016125">
    <property type="term" value="P:sterol metabolic process"/>
    <property type="evidence" value="ECO:0007669"/>
    <property type="project" value="TreeGrafter"/>
</dbReference>
<dbReference type="Proteomes" id="UP000515151">
    <property type="component" value="Chromosome 4"/>
</dbReference>
<reference evidence="11" key="2">
    <citation type="submission" date="2017-06" db="EMBL/GenBank/DDBJ databases">
        <title>The pomegranate genome and the genomics of punicalagin biosynthesis.</title>
        <authorList>
            <person name="Xu C."/>
        </authorList>
    </citation>
    <scope>NUCLEOTIDE SEQUENCE [LARGE SCALE GENOMIC DNA]</scope>
    <source>
        <tissue evidence="11">Fresh leaf</tissue>
    </source>
</reference>
<keyword evidence="13" id="KW-1185">Reference proteome</keyword>
<dbReference type="GO" id="GO:0004497">
    <property type="term" value="F:monooxygenase activity"/>
    <property type="evidence" value="ECO:0007669"/>
    <property type="project" value="UniProtKB-KW"/>
</dbReference>
<evidence type="ECO:0000313" key="14">
    <source>
        <dbReference type="RefSeq" id="XP_031390157.1"/>
    </source>
</evidence>
<dbReference type="PRINTS" id="PR00385">
    <property type="entry name" value="P450"/>
</dbReference>
<evidence type="ECO:0000256" key="10">
    <source>
        <dbReference type="RuleBase" id="RU000461"/>
    </source>
</evidence>
<protein>
    <submittedName>
        <fullName evidence="14">Beta-amyrin 28-monooxygenase-like</fullName>
    </submittedName>
</protein>
<dbReference type="CDD" id="cd11043">
    <property type="entry name" value="CYP90-like"/>
    <property type="match status" value="1"/>
</dbReference>
<evidence type="ECO:0000256" key="3">
    <source>
        <dbReference type="ARBA" id="ARBA00010617"/>
    </source>
</evidence>
<keyword evidence="9 10" id="KW-0349">Heme</keyword>
<dbReference type="OrthoDB" id="3945418at2759"/>
<evidence type="ECO:0000256" key="2">
    <source>
        <dbReference type="ARBA" id="ARBA00004167"/>
    </source>
</evidence>
<evidence type="ECO:0000313" key="12">
    <source>
        <dbReference type="Proteomes" id="UP000197138"/>
    </source>
</evidence>
<dbReference type="InterPro" id="IPR036396">
    <property type="entry name" value="Cyt_P450_sf"/>
</dbReference>
<proteinExistence type="inferred from homology"/>
<gene>
    <name evidence="14" type="primary">LOC116202693</name>
    <name evidence="11" type="ORF">CDL15_Pgr019205</name>
</gene>
<dbReference type="PRINTS" id="PR00463">
    <property type="entry name" value="EP450I"/>
</dbReference>
<dbReference type="GO" id="GO:0020037">
    <property type="term" value="F:heme binding"/>
    <property type="evidence" value="ECO:0007669"/>
    <property type="project" value="InterPro"/>
</dbReference>
<comment type="similarity">
    <text evidence="3 10">Belongs to the cytochrome P450 family.</text>
</comment>
<evidence type="ECO:0000313" key="11">
    <source>
        <dbReference type="EMBL" id="OWM67704.1"/>
    </source>
</evidence>
<comment type="subcellular location">
    <subcellularLocation>
        <location evidence="2">Membrane</location>
        <topology evidence="2">Single-pass membrane protein</topology>
    </subcellularLocation>
</comment>
<dbReference type="RefSeq" id="XP_031390157.1">
    <property type="nucleotide sequence ID" value="XM_031534297.1"/>
</dbReference>
<evidence type="ECO:0000256" key="5">
    <source>
        <dbReference type="ARBA" id="ARBA00022723"/>
    </source>
</evidence>
<dbReference type="GeneID" id="116202693"/>
<dbReference type="PROSITE" id="PS00086">
    <property type="entry name" value="CYTOCHROME_P450"/>
    <property type="match status" value="1"/>
</dbReference>
<dbReference type="FunFam" id="1.10.630.10:FF:000022">
    <property type="entry name" value="Taxadiene 5-alpha hydroxylase"/>
    <property type="match status" value="1"/>
</dbReference>
<feature type="binding site" description="axial binding residue" evidence="9">
    <location>
        <position position="442"/>
    </location>
    <ligand>
        <name>heme</name>
        <dbReference type="ChEBI" id="CHEBI:30413"/>
    </ligand>
    <ligandPart>
        <name>Fe</name>
        <dbReference type="ChEBI" id="CHEBI:18248"/>
    </ligandPart>
</feature>
<reference evidence="13" key="3">
    <citation type="journal article" date="2020" name="Plant Biotechnol. J.">
        <title>The pomegranate (Punica granatum L.) draft genome dissects genetic divergence between soft- and hard-seeded cultivars.</title>
        <authorList>
            <person name="Luo X."/>
            <person name="Li H."/>
            <person name="Wu Z."/>
            <person name="Yao W."/>
            <person name="Zhao P."/>
            <person name="Cao D."/>
            <person name="Yu H."/>
            <person name="Li K."/>
            <person name="Poudel K."/>
            <person name="Zhao D."/>
            <person name="Zhang F."/>
            <person name="Xia X."/>
            <person name="Chen L."/>
            <person name="Wang Q."/>
            <person name="Jing D."/>
            <person name="Cao S."/>
        </authorList>
    </citation>
    <scope>NUCLEOTIDE SEQUENCE [LARGE SCALE GENOMIC DNA]</scope>
</reference>
<evidence type="ECO:0000256" key="7">
    <source>
        <dbReference type="ARBA" id="ARBA00023002"/>
    </source>
</evidence>
<dbReference type="GO" id="GO:0005506">
    <property type="term" value="F:iron ion binding"/>
    <property type="evidence" value="ECO:0007669"/>
    <property type="project" value="InterPro"/>
</dbReference>
<evidence type="ECO:0000313" key="13">
    <source>
        <dbReference type="Proteomes" id="UP000515151"/>
    </source>
</evidence>
<keyword evidence="5 9" id="KW-0479">Metal-binding</keyword>
<keyword evidence="4" id="KW-0812">Transmembrane</keyword>
<evidence type="ECO:0000256" key="1">
    <source>
        <dbReference type="ARBA" id="ARBA00001971"/>
    </source>
</evidence>
<reference evidence="12" key="1">
    <citation type="journal article" date="2017" name="Plant J.">
        <title>The pomegranate (Punica granatum L.) genome and the genomics of punicalagin biosynthesis.</title>
        <authorList>
            <person name="Qin G."/>
            <person name="Xu C."/>
            <person name="Ming R."/>
            <person name="Tang H."/>
            <person name="Guyot R."/>
            <person name="Kramer E.M."/>
            <person name="Hu Y."/>
            <person name="Yi X."/>
            <person name="Qi Y."/>
            <person name="Xu X."/>
            <person name="Gao Z."/>
            <person name="Pan H."/>
            <person name="Jian J."/>
            <person name="Tian Y."/>
            <person name="Yue Z."/>
            <person name="Xu Y."/>
        </authorList>
    </citation>
    <scope>NUCLEOTIDE SEQUENCE [LARGE SCALE GENOMIC DNA]</scope>
    <source>
        <strain evidence="12">cv. Dabenzi</strain>
    </source>
</reference>
<sequence length="501" mass="57533">MELFYLCALSLAILCTSLYTLFFLFPKNPRSNNNLPPGRNGLPVIGETLEYVMAARKGKPEGFISERMRKYSPDIFRTSLLGESLVVFCGASGNKFLFSGQNKYVTSWWPQSMSKALMFPSAANNRSSGEESTKFRSFLPEFLKPESLQHYIPIMDSMAREHLQKEWSPFEEVKVFPLSKKYTFALACRLFMSIDDPEEVEQFSRPFALVTEGLMSVPIDLPGTTFRRAIKAGKVIREELMKIIRRRKLEILASRSENREDGTSNKVSKDLLESMLLAQSYNDEKEMDMEIEMNIANKIVGFFIASHDTTSTAITFVVHYLSKFPDIYEEVFKEQIEIYKSKGGDKLLNWNDVQKMKYTWNVACEAMRLAPPAQGAFREAITDFTYAGFDIPKGQKTYWTANTTHKNPQYFPDPEKFDPSRFEGNGPTPYTFVPFGGGPRMCPGKEYARLEILVFIHNLVMRFRWESLFPNEKIAYNPSPIPEKGLPVRLKPHQEIKTYPD</sequence>
<dbReference type="EMBL" id="MTKT01005376">
    <property type="protein sequence ID" value="OWM67704.1"/>
    <property type="molecule type" value="Genomic_DNA"/>
</dbReference>
<evidence type="ECO:0000256" key="6">
    <source>
        <dbReference type="ARBA" id="ARBA00022989"/>
    </source>
</evidence>